<evidence type="ECO:0000256" key="3">
    <source>
        <dbReference type="ARBA" id="ARBA00061451"/>
    </source>
</evidence>
<accession>A0A0C5V9K3</accession>
<dbReference type="PATRIC" id="fig|1445510.3.peg.3983"/>
<keyword evidence="2" id="KW-0520">NAD</keyword>
<dbReference type="HOGENOM" id="CLU_027324_0_1_6"/>
<dbReference type="SUPFAM" id="SSF48179">
    <property type="entry name" value="6-phosphogluconate dehydrogenase C-terminal domain-like"/>
    <property type="match status" value="1"/>
</dbReference>
<dbReference type="Pfam" id="PF08125">
    <property type="entry name" value="Mannitol_dh_C"/>
    <property type="match status" value="1"/>
</dbReference>
<dbReference type="PRINTS" id="PR00084">
    <property type="entry name" value="MTLDHDRGNASE"/>
</dbReference>
<evidence type="ECO:0000256" key="1">
    <source>
        <dbReference type="ARBA" id="ARBA00023002"/>
    </source>
</evidence>
<dbReference type="Gene3D" id="1.10.1040.10">
    <property type="entry name" value="N-(1-d-carboxylethyl)-l-norvaline Dehydrogenase, domain 2"/>
    <property type="match status" value="1"/>
</dbReference>
<dbReference type="FunFam" id="3.40.50.720:FF:000129">
    <property type="entry name" value="D-mannonate oxidoreductase"/>
    <property type="match status" value="1"/>
</dbReference>
<name>A0A0C5V9K3_9GAMM</name>
<dbReference type="STRING" id="1445510.YC6258_04009"/>
<dbReference type="InterPro" id="IPR013118">
    <property type="entry name" value="Mannitol_DH_C"/>
</dbReference>
<feature type="domain" description="Mannitol dehydrogenase N-terminal" evidence="4">
    <location>
        <begin position="26"/>
        <end position="273"/>
    </location>
</feature>
<dbReference type="InterPro" id="IPR013328">
    <property type="entry name" value="6PGD_dom2"/>
</dbReference>
<dbReference type="Gene3D" id="3.40.50.720">
    <property type="entry name" value="NAD(P)-binding Rossmann-like Domain"/>
    <property type="match status" value="1"/>
</dbReference>
<evidence type="ECO:0000259" key="4">
    <source>
        <dbReference type="Pfam" id="PF01232"/>
    </source>
</evidence>
<feature type="domain" description="Mannitol dehydrogenase C-terminal" evidence="5">
    <location>
        <begin position="282"/>
        <end position="474"/>
    </location>
</feature>
<dbReference type="SUPFAM" id="SSF51735">
    <property type="entry name" value="NAD(P)-binding Rossmann-fold domains"/>
    <property type="match status" value="1"/>
</dbReference>
<dbReference type="InterPro" id="IPR000669">
    <property type="entry name" value="Mannitol_DH"/>
</dbReference>
<dbReference type="AlphaFoldDB" id="A0A0C5V9K3"/>
<sequence length="486" mass="53057">MNNIATATLNQQVKTPGYDRNRLTTKIVHFGFGAFHRAHQALYTDDVANLSGSDWGICEVSLMGNGELIKSLRAQDHLYSVLEKGTHGSDAKIVGVVTESIHVLSDGMDALLAKLAEPQIAIASMTITEKGYCVDASGKLDTANPMIAQDLKTPSAPQSAIAVIVEALRLRKAAQLPPFTVLSCDNMQENGKTARQAILQFANLIDPELGNWISTHVSFPCTMVDRIVPAATADTLDEIAEVIGASDPCGIACEPFRQWVIEDNFVAGRPDWNLAGAEFVDDVVPYEEMKLRMLNGAHSFLAYLGHLAGYEHISDTMADPHFKQTALKLMLETQAPSLTMPAGTDLNQYANSLIERFSNPSLKHRTWQIAMDGSQKIPQRFGGSLRYHLNQGSDFSLLALGIAGWIKYVGGQDDQGRAIDVKDPRAQELQQIITSHQDAADIVKHLLAIESIFAADIGQHPEVLTRVTAYYQQLLQQGARKTVAAL</sequence>
<protein>
    <submittedName>
        <fullName evidence="6">Mannitol-1-phosphate/altronate dehydrogenase</fullName>
        <ecNumber evidence="6">1.1.1.57</ecNumber>
    </submittedName>
</protein>
<dbReference type="OrthoDB" id="271711at2"/>
<dbReference type="GO" id="GO:0008866">
    <property type="term" value="F:fructuronate reductase activity"/>
    <property type="evidence" value="ECO:0007669"/>
    <property type="project" value="UniProtKB-EC"/>
</dbReference>
<keyword evidence="7" id="KW-1185">Reference proteome</keyword>
<gene>
    <name evidence="6" type="ORF">YC6258_04009</name>
</gene>
<dbReference type="Proteomes" id="UP000032266">
    <property type="component" value="Chromosome"/>
</dbReference>
<dbReference type="InterPro" id="IPR008927">
    <property type="entry name" value="6-PGluconate_DH-like_C_sf"/>
</dbReference>
<comment type="similarity">
    <text evidence="3">Belongs to the mannitol dehydrogenase family. UxuB subfamily.</text>
</comment>
<dbReference type="EMBL" id="CP007142">
    <property type="protein sequence ID" value="AJQ96045.1"/>
    <property type="molecule type" value="Genomic_DNA"/>
</dbReference>
<keyword evidence="1 6" id="KW-0560">Oxidoreductase</keyword>
<organism evidence="6 7">
    <name type="scientific">Gynuella sunshinyii YC6258</name>
    <dbReference type="NCBI Taxonomy" id="1445510"/>
    <lineage>
        <taxon>Bacteria</taxon>
        <taxon>Pseudomonadati</taxon>
        <taxon>Pseudomonadota</taxon>
        <taxon>Gammaproteobacteria</taxon>
        <taxon>Oceanospirillales</taxon>
        <taxon>Saccharospirillaceae</taxon>
        <taxon>Gynuella</taxon>
    </lineage>
</organism>
<dbReference type="EC" id="1.1.1.57" evidence="6"/>
<dbReference type="KEGG" id="gsn:YC6258_04009"/>
<dbReference type="InterPro" id="IPR013131">
    <property type="entry name" value="Mannitol_DH_N"/>
</dbReference>
<dbReference type="PROSITE" id="PS00974">
    <property type="entry name" value="MANNITOL_DHGENASE"/>
    <property type="match status" value="1"/>
</dbReference>
<evidence type="ECO:0000259" key="5">
    <source>
        <dbReference type="Pfam" id="PF08125"/>
    </source>
</evidence>
<dbReference type="InterPro" id="IPR036291">
    <property type="entry name" value="NAD(P)-bd_dom_sf"/>
</dbReference>
<evidence type="ECO:0000313" key="7">
    <source>
        <dbReference type="Proteomes" id="UP000032266"/>
    </source>
</evidence>
<dbReference type="RefSeq" id="WP_044618157.1">
    <property type="nucleotide sequence ID" value="NZ_CP007142.1"/>
</dbReference>
<dbReference type="GO" id="GO:0019594">
    <property type="term" value="P:mannitol metabolic process"/>
    <property type="evidence" value="ECO:0007669"/>
    <property type="project" value="InterPro"/>
</dbReference>
<dbReference type="PANTHER" id="PTHR43362">
    <property type="entry name" value="MANNITOL DEHYDROGENASE DSF1-RELATED"/>
    <property type="match status" value="1"/>
</dbReference>
<dbReference type="PANTHER" id="PTHR43362:SF1">
    <property type="entry name" value="MANNITOL DEHYDROGENASE 2-RELATED"/>
    <property type="match status" value="1"/>
</dbReference>
<evidence type="ECO:0000256" key="2">
    <source>
        <dbReference type="ARBA" id="ARBA00023027"/>
    </source>
</evidence>
<dbReference type="InterPro" id="IPR023027">
    <property type="entry name" value="Mannitol_DH_CS"/>
</dbReference>
<dbReference type="InterPro" id="IPR050988">
    <property type="entry name" value="Mannitol_DH/Oxidoreductase"/>
</dbReference>
<reference evidence="6 7" key="1">
    <citation type="submission" date="2014-01" db="EMBL/GenBank/DDBJ databases">
        <title>Full genme sequencing of cellulolytic bacterium Gynuella sunshinyii YC6258T gen. nov., sp. nov.</title>
        <authorList>
            <person name="Khan H."/>
            <person name="Chung E.J."/>
            <person name="Chung Y.R."/>
        </authorList>
    </citation>
    <scope>NUCLEOTIDE SEQUENCE [LARGE SCALE GENOMIC DNA]</scope>
    <source>
        <strain evidence="6 7">YC6258</strain>
    </source>
</reference>
<proteinExistence type="inferred from homology"/>
<dbReference type="Pfam" id="PF01232">
    <property type="entry name" value="Mannitol_dh"/>
    <property type="match status" value="1"/>
</dbReference>
<dbReference type="NCBIfam" id="NF011611">
    <property type="entry name" value="PRK15037.1"/>
    <property type="match status" value="1"/>
</dbReference>
<evidence type="ECO:0000313" key="6">
    <source>
        <dbReference type="EMBL" id="AJQ96045.1"/>
    </source>
</evidence>